<dbReference type="InterPro" id="IPR000182">
    <property type="entry name" value="GNAT_dom"/>
</dbReference>
<dbReference type="AlphaFoldDB" id="A0A126UW55"/>
<dbReference type="EMBL" id="CP014327">
    <property type="protein sequence ID" value="AML50280.1"/>
    <property type="molecule type" value="Genomic_DNA"/>
</dbReference>
<dbReference type="InterPro" id="IPR016181">
    <property type="entry name" value="Acyl_CoA_acyltransferase"/>
</dbReference>
<dbReference type="GO" id="GO:0016747">
    <property type="term" value="F:acyltransferase activity, transferring groups other than amino-acyl groups"/>
    <property type="evidence" value="ECO:0007669"/>
    <property type="project" value="InterPro"/>
</dbReference>
<dbReference type="PROSITE" id="PS51186">
    <property type="entry name" value="GNAT"/>
    <property type="match status" value="1"/>
</dbReference>
<keyword evidence="3" id="KW-1185">Reference proteome</keyword>
<dbReference type="Gene3D" id="3.40.630.30">
    <property type="match status" value="1"/>
</dbReference>
<accession>A0A126UW55</accession>
<name>A0A126UW55_9RHOB</name>
<evidence type="ECO:0000313" key="3">
    <source>
        <dbReference type="Proteomes" id="UP000070371"/>
    </source>
</evidence>
<sequence length="155" mass="17477">MDRVRAFDPRDEAALAVLWHDAWHVAHGAHVPPTLLPNRQLAYFQRTLQTFAAQTRVIGPVGGPFGFYLRIGNYVDRLFVGVRKRGYGAALLNDAETEMRREGISEGELGCLVENTPARGFYEAQDWQLIHIKTEAILEEHGGGTLNDCIYRKKL</sequence>
<organism evidence="2 3">
    <name type="scientific">Falsihalocynthiibacter arcticus</name>
    <dbReference type="NCBI Taxonomy" id="1579316"/>
    <lineage>
        <taxon>Bacteria</taxon>
        <taxon>Pseudomonadati</taxon>
        <taxon>Pseudomonadota</taxon>
        <taxon>Alphaproteobacteria</taxon>
        <taxon>Rhodobacterales</taxon>
        <taxon>Roseobacteraceae</taxon>
        <taxon>Falsihalocynthiibacter</taxon>
    </lineage>
</organism>
<evidence type="ECO:0000259" key="1">
    <source>
        <dbReference type="PROSITE" id="PS51186"/>
    </source>
</evidence>
<dbReference type="STRING" id="1579316.RC74_02465"/>
<dbReference type="RefSeq" id="WP_052274740.1">
    <property type="nucleotide sequence ID" value="NZ_CP014327.1"/>
</dbReference>
<dbReference type="Proteomes" id="UP000070371">
    <property type="component" value="Chromosome"/>
</dbReference>
<dbReference type="SUPFAM" id="SSF55729">
    <property type="entry name" value="Acyl-CoA N-acyltransferases (Nat)"/>
    <property type="match status" value="1"/>
</dbReference>
<protein>
    <recommendedName>
        <fullName evidence="1">N-acetyltransferase domain-containing protein</fullName>
    </recommendedName>
</protein>
<dbReference type="KEGG" id="hat:RC74_02465"/>
<evidence type="ECO:0000313" key="2">
    <source>
        <dbReference type="EMBL" id="AML50280.1"/>
    </source>
</evidence>
<gene>
    <name evidence="2" type="ORF">RC74_02465</name>
</gene>
<reference evidence="2 3" key="1">
    <citation type="submission" date="2016-02" db="EMBL/GenBank/DDBJ databases">
        <title>Complete genome sequence of Halocynthiibacter arcticus PAMC 20958t from arctic marine sediment.</title>
        <authorList>
            <person name="Lee Y.M."/>
            <person name="Baek K."/>
            <person name="Lee H.K."/>
            <person name="Shin S.C."/>
        </authorList>
    </citation>
    <scope>NUCLEOTIDE SEQUENCE [LARGE SCALE GENOMIC DNA]</scope>
    <source>
        <strain evidence="2">PAMC 20958</strain>
    </source>
</reference>
<feature type="domain" description="N-acetyltransferase" evidence="1">
    <location>
        <begin position="2"/>
        <end position="155"/>
    </location>
</feature>
<dbReference type="Pfam" id="PF00583">
    <property type="entry name" value="Acetyltransf_1"/>
    <property type="match status" value="1"/>
</dbReference>
<proteinExistence type="predicted"/>